<evidence type="ECO:0000313" key="8">
    <source>
        <dbReference type="EMBL" id="CAH2223390.1"/>
    </source>
</evidence>
<feature type="transmembrane region" description="Helical" evidence="6">
    <location>
        <begin position="860"/>
        <end position="885"/>
    </location>
</feature>
<feature type="transmembrane region" description="Helical" evidence="6">
    <location>
        <begin position="1342"/>
        <end position="1365"/>
    </location>
</feature>
<evidence type="ECO:0000256" key="4">
    <source>
        <dbReference type="ARBA" id="ARBA00022989"/>
    </source>
</evidence>
<dbReference type="EMBL" id="OW240912">
    <property type="protein sequence ID" value="CAH2223390.1"/>
    <property type="molecule type" value="Genomic_DNA"/>
</dbReference>
<dbReference type="GO" id="GO:0033162">
    <property type="term" value="C:melanosome membrane"/>
    <property type="evidence" value="ECO:0007669"/>
    <property type="project" value="TreeGrafter"/>
</dbReference>
<sequence>MVRSLSSCPAWRRLEGKKGPMSFDVYLERGGVHFLHSLHLLSHWDTFHFFPGSTTEQLQRLLPNCKMYLENNNDIPLVRKLEVERTQSSASPHASLNGRVGTDVLNGDFNELIFLDNFHRAADSKGEMGKIYQNGAAQECCVTLGQDFNSTPVQRGYPFSVTQLFNPMKDCGFTEKTPLLKDSSEKIRSQNILDSPNFILGGESWETSSSEFEQRCRLGSEVGSLSRSSSEKYELLDNLQEKFNSSRLRFHRTNAMLNVLLIHTFGSLITLCNISTKSLFYLYIFPFCIGTFHRHCSDYLLICRMTCNTVCMRFEAASARTGKKGTDLVLINHNEGAPASLRGARRGHSKSECARYDLIVMMVSVSVTVCVCYDYGCSAQGCVCILHALGAWINFIAGPMGPHHFPSLPPHTLCQDYCLIQHAVAARHNFSCVDSDPRQPSEAVMEMSNLHKSLRAKQTALQELLFSVPDRTDWKCSLKVVVLKLESTQESFKSTFQSISQKVINDSKNKQNTMVITISSSGSLDVLPTFWVTEVSQIFPFSEFLEHVLNLTVFLSVDLENKAIACDENLKIQEIDISRTRLVSESHSGEFCFKSKIIQRGDRDNLLLRQFIYLLLLSDLSIREITAFFIYKTPECSLLTLASRVAGERRSQNILDSPNFILGGESWETSSSEFEQRCRLGSEVGSLSRSSSEKYELLDNLQEKFNSSRLRCFLKNMKIAGLFIIVVACSVLFSTYSDKSNPWQMLALSSMENYSMNLTDFQDSALLKLSVDGPFAGELLDRRNEEYILVQISQIEDPISRRRRPSQVIHNWTLPLSSRRKEHVVRQKTFEILNSDTISVSIQAFLQDTQLVPLTLSHQYLSASIETQVTIAAIILAGVYVLIIFEIVHRTLAAMLGSLAALAALAAVGDRPSLVKVVEWIDYETLALLFGMMILVAIFSETGFFDYCAVKAYQLSRGRVWPMIIILCLIAAILSAFLDNVTTMLLFTPVTIRHVLIAEVIFTNIGGAATAVGDPPNVIIVSNQELRKVGLDFAGFTGHMFFGICLVLMVSFPFLRMLYWNKKLYNKEPSEIVEMKHEIHVWRLTAQRINPASREETAVKCLLMQKVLTLESLLRKKLRTFQRQISQEDKNWETNIQELQKRHRITDKILLIKCLSVLGFVIFMFFLNSFVAAIHLDLGWIAILGSLWLLVLADIHDFEIILHRVEWATLLFFAALFVLMEALAHLHLIEYIGDQTAVLIKAVPEDERLAIAIILIIWISALASSLIDNIPFTATMIPVLINLSQDADVDLPVKPLIFALAIGACFGGNGTLIGASANVVCAGIAEQHGYGFSFMEFFRLGFPMMIVSTTIGMCYLLVIHAVLMWNA</sequence>
<evidence type="ECO:0000256" key="5">
    <source>
        <dbReference type="ARBA" id="ARBA00023136"/>
    </source>
</evidence>
<keyword evidence="4 6" id="KW-1133">Transmembrane helix</keyword>
<keyword evidence="5 6" id="KW-0472">Membrane</keyword>
<protein>
    <submittedName>
        <fullName evidence="8">P isoform X1</fullName>
    </submittedName>
</protein>
<organism evidence="8 9">
    <name type="scientific">Pelobates cultripes</name>
    <name type="common">Western spadefoot toad</name>
    <dbReference type="NCBI Taxonomy" id="61616"/>
    <lineage>
        <taxon>Eukaryota</taxon>
        <taxon>Metazoa</taxon>
        <taxon>Chordata</taxon>
        <taxon>Craniata</taxon>
        <taxon>Vertebrata</taxon>
        <taxon>Euteleostomi</taxon>
        <taxon>Amphibia</taxon>
        <taxon>Batrachia</taxon>
        <taxon>Anura</taxon>
        <taxon>Pelobatoidea</taxon>
        <taxon>Pelobatidae</taxon>
        <taxon>Pelobates</taxon>
    </lineage>
</organism>
<dbReference type="InterPro" id="IPR004680">
    <property type="entry name" value="Cit_transptr-like_dom"/>
</dbReference>
<evidence type="ECO:0000256" key="3">
    <source>
        <dbReference type="ARBA" id="ARBA00022692"/>
    </source>
</evidence>
<evidence type="ECO:0000256" key="2">
    <source>
        <dbReference type="ARBA" id="ARBA00022448"/>
    </source>
</evidence>
<keyword evidence="9" id="KW-1185">Reference proteome</keyword>
<dbReference type="GO" id="GO:0030318">
    <property type="term" value="P:melanocyte differentiation"/>
    <property type="evidence" value="ECO:0007669"/>
    <property type="project" value="TreeGrafter"/>
</dbReference>
<evidence type="ECO:0000256" key="1">
    <source>
        <dbReference type="ARBA" id="ARBA00004141"/>
    </source>
</evidence>
<feature type="transmembrane region" description="Helical" evidence="6">
    <location>
        <begin position="719"/>
        <end position="736"/>
    </location>
</feature>
<evidence type="ECO:0000259" key="7">
    <source>
        <dbReference type="Pfam" id="PF03600"/>
    </source>
</evidence>
<keyword evidence="3 6" id="KW-0812">Transmembrane</keyword>
<dbReference type="PANTHER" id="PTHR43568:SF1">
    <property type="entry name" value="P PROTEIN"/>
    <property type="match status" value="1"/>
</dbReference>
<accession>A0AAD1R518</accession>
<dbReference type="PANTHER" id="PTHR43568">
    <property type="entry name" value="P PROTEIN"/>
    <property type="match status" value="1"/>
</dbReference>
<feature type="transmembrane region" description="Helical" evidence="6">
    <location>
        <begin position="1249"/>
        <end position="1267"/>
    </location>
</feature>
<keyword evidence="2" id="KW-0813">Transport</keyword>
<feature type="transmembrane region" description="Helical" evidence="6">
    <location>
        <begin position="1150"/>
        <end position="1172"/>
    </location>
</feature>
<feature type="transmembrane region" description="Helical" evidence="6">
    <location>
        <begin position="1033"/>
        <end position="1055"/>
    </location>
</feature>
<dbReference type="CDD" id="cd01116">
    <property type="entry name" value="P_permease"/>
    <property type="match status" value="1"/>
</dbReference>
<comment type="subcellular location">
    <subcellularLocation>
        <location evidence="1">Membrane</location>
        <topology evidence="1">Multi-pass membrane protein</topology>
    </subcellularLocation>
</comment>
<dbReference type="Proteomes" id="UP001295444">
    <property type="component" value="Chromosome 01"/>
</dbReference>
<feature type="transmembrane region" description="Helical" evidence="6">
    <location>
        <begin position="1207"/>
        <end position="1229"/>
    </location>
</feature>
<gene>
    <name evidence="8" type="ORF">PECUL_23A034305</name>
</gene>
<feature type="domain" description="Citrate transporter-like" evidence="7">
    <location>
        <begin position="880"/>
        <end position="1303"/>
    </location>
</feature>
<dbReference type="GO" id="GO:0042438">
    <property type="term" value="P:melanin biosynthetic process"/>
    <property type="evidence" value="ECO:0007669"/>
    <property type="project" value="TreeGrafter"/>
</dbReference>
<feature type="transmembrane region" description="Helical" evidence="6">
    <location>
        <begin position="1178"/>
        <end position="1195"/>
    </location>
</feature>
<dbReference type="InterPro" id="IPR051475">
    <property type="entry name" value="Diverse_Ion_Transporter"/>
</dbReference>
<feature type="transmembrane region" description="Helical" evidence="6">
    <location>
        <begin position="892"/>
        <end position="908"/>
    </location>
</feature>
<feature type="transmembrane region" description="Helical" evidence="6">
    <location>
        <begin position="960"/>
        <end position="978"/>
    </location>
</feature>
<name>A0AAD1R518_PELCU</name>
<evidence type="ECO:0000313" key="9">
    <source>
        <dbReference type="Proteomes" id="UP001295444"/>
    </source>
</evidence>
<dbReference type="GO" id="GO:0055085">
    <property type="term" value="P:transmembrane transport"/>
    <property type="evidence" value="ECO:0007669"/>
    <property type="project" value="InterPro"/>
</dbReference>
<feature type="transmembrane region" description="Helical" evidence="6">
    <location>
        <begin position="928"/>
        <end position="948"/>
    </location>
</feature>
<dbReference type="Pfam" id="PF03600">
    <property type="entry name" value="CitMHS"/>
    <property type="match status" value="1"/>
</dbReference>
<reference evidence="8" key="1">
    <citation type="submission" date="2022-03" db="EMBL/GenBank/DDBJ databases">
        <authorList>
            <person name="Alioto T."/>
            <person name="Alioto T."/>
            <person name="Gomez Garrido J."/>
        </authorList>
    </citation>
    <scope>NUCLEOTIDE SEQUENCE</scope>
</reference>
<proteinExistence type="predicted"/>
<evidence type="ECO:0000256" key="6">
    <source>
        <dbReference type="SAM" id="Phobius"/>
    </source>
</evidence>